<dbReference type="EMBL" id="CP036279">
    <property type="protein sequence ID" value="QDU59940.1"/>
    <property type="molecule type" value="Genomic_DNA"/>
</dbReference>
<reference evidence="1 3" key="1">
    <citation type="submission" date="2019-02" db="EMBL/GenBank/DDBJ databases">
        <title>Deep-cultivation of Planctomycetes and their phenomic and genomic characterization uncovers novel biology.</title>
        <authorList>
            <person name="Wiegand S."/>
            <person name="Jogler M."/>
            <person name="Boedeker C."/>
            <person name="Pinto D."/>
            <person name="Vollmers J."/>
            <person name="Rivas-Marin E."/>
            <person name="Kohn T."/>
            <person name="Peeters S.H."/>
            <person name="Heuer A."/>
            <person name="Rast P."/>
            <person name="Oberbeckmann S."/>
            <person name="Bunk B."/>
            <person name="Jeske O."/>
            <person name="Meyerdierks A."/>
            <person name="Storesund J.E."/>
            <person name="Kallscheuer N."/>
            <person name="Luecker S."/>
            <person name="Lage O.M."/>
            <person name="Pohl T."/>
            <person name="Merkel B.J."/>
            <person name="Hornburger P."/>
            <person name="Mueller R.-W."/>
            <person name="Bruemmer F."/>
            <person name="Labrenz M."/>
            <person name="Spormann A.M."/>
            <person name="Op den Camp H."/>
            <person name="Overmann J."/>
            <person name="Amann R."/>
            <person name="Jetten M.S.M."/>
            <person name="Mascher T."/>
            <person name="Medema M.H."/>
            <person name="Devos D.P."/>
            <person name="Kaster A.-K."/>
            <person name="Ovreas L."/>
            <person name="Rohde M."/>
            <person name="Galperin M.Y."/>
            <person name="Jogler C."/>
        </authorList>
    </citation>
    <scope>NUCLEOTIDE SEQUENCE [LARGE SCALE GENOMIC DNA]</scope>
    <source>
        <strain evidence="1 3">Pan216</strain>
    </source>
</reference>
<protein>
    <submittedName>
        <fullName evidence="1">IS66 Orf2 like protein</fullName>
    </submittedName>
</protein>
<name>A0A518AZ22_9BACT</name>
<evidence type="ECO:0000313" key="2">
    <source>
        <dbReference type="EMBL" id="QDU63475.1"/>
    </source>
</evidence>
<dbReference type="NCBIfam" id="NF033819">
    <property type="entry name" value="IS66_TnpB"/>
    <property type="match status" value="1"/>
</dbReference>
<dbReference type="OrthoDB" id="4956084at2"/>
<dbReference type="RefSeq" id="WP_145255007.1">
    <property type="nucleotide sequence ID" value="NZ_CP036279.1"/>
</dbReference>
<dbReference type="PANTHER" id="PTHR36455:SF1">
    <property type="entry name" value="BLR8292 PROTEIN"/>
    <property type="match status" value="1"/>
</dbReference>
<evidence type="ECO:0000313" key="3">
    <source>
        <dbReference type="Proteomes" id="UP000317093"/>
    </source>
</evidence>
<dbReference type="EMBL" id="CP036279">
    <property type="protein sequence ID" value="QDU63475.1"/>
    <property type="molecule type" value="Genomic_DNA"/>
</dbReference>
<dbReference type="KEGG" id="knv:Pan216_07750"/>
<evidence type="ECO:0000313" key="1">
    <source>
        <dbReference type="EMBL" id="QDU59940.1"/>
    </source>
</evidence>
<gene>
    <name evidence="1" type="ORF">Pan216_07750</name>
    <name evidence="2" type="ORF">Pan216_43550</name>
</gene>
<sequence length="131" mass="15067">MWSIPHQVRIFLAREPVDMRKSFHGLIALAESVLEQDPLSGHLFVFINRRRDRLKVLYWGGVGYCIWYQQLEEGSYQLPDAQAADDEAGLEITAGQLSLILEGIDLSSVRHRKRFQVSDRHRDATSSSRRS</sequence>
<keyword evidence="3" id="KW-1185">Reference proteome</keyword>
<dbReference type="InterPro" id="IPR008878">
    <property type="entry name" value="Transposase_IS66_Orf2"/>
</dbReference>
<dbReference type="KEGG" id="knv:Pan216_43550"/>
<dbReference type="Pfam" id="PF05717">
    <property type="entry name" value="TnpB_IS66"/>
    <property type="match status" value="1"/>
</dbReference>
<organism evidence="1 3">
    <name type="scientific">Kolteria novifilia</name>
    <dbReference type="NCBI Taxonomy" id="2527975"/>
    <lineage>
        <taxon>Bacteria</taxon>
        <taxon>Pseudomonadati</taxon>
        <taxon>Planctomycetota</taxon>
        <taxon>Planctomycetia</taxon>
        <taxon>Kolteriales</taxon>
        <taxon>Kolteriaceae</taxon>
        <taxon>Kolteria</taxon>
    </lineage>
</organism>
<proteinExistence type="predicted"/>
<dbReference type="AlphaFoldDB" id="A0A518AZ22"/>
<accession>A0A518AZ22</accession>
<dbReference type="Proteomes" id="UP000317093">
    <property type="component" value="Chromosome"/>
</dbReference>
<dbReference type="PANTHER" id="PTHR36455">
    <property type="match status" value="1"/>
</dbReference>